<accession>A0A7X3G7X4</accession>
<evidence type="ECO:0000313" key="2">
    <source>
        <dbReference type="Proteomes" id="UP000461595"/>
    </source>
</evidence>
<dbReference type="RefSeq" id="WP_160332499.1">
    <property type="nucleotide sequence ID" value="NZ_WSRS01000019.1"/>
</dbReference>
<protein>
    <submittedName>
        <fullName evidence="1">Uncharacterized protein</fullName>
    </submittedName>
</protein>
<sequence>MSKKWLIVGVILFVALGLTACSGKSRQAQPVEEETVLAIPENLDGTYMASSEEENYHLTLKGGQGTLISDDGLGNKIVRSIQVVDQEGMLVDEEYMLYRVDNHHLYIEDIEYDDLGELEPEKVFKRTG</sequence>
<gene>
    <name evidence="1" type="ORF">E5983_03360</name>
</gene>
<dbReference type="OrthoDB" id="9832911at2"/>
<dbReference type="AlphaFoldDB" id="A0A7X3G7X4"/>
<name>A0A7X3G7X4_9STRE</name>
<dbReference type="PROSITE" id="PS51257">
    <property type="entry name" value="PROKAR_LIPOPROTEIN"/>
    <property type="match status" value="1"/>
</dbReference>
<evidence type="ECO:0000313" key="1">
    <source>
        <dbReference type="EMBL" id="MVX58687.1"/>
    </source>
</evidence>
<reference evidence="1 2" key="1">
    <citation type="submission" date="2019-12" db="EMBL/GenBank/DDBJ databases">
        <title>Microbes associate with the intestines of laboratory mice.</title>
        <authorList>
            <person name="Navarre W."/>
            <person name="Wong E."/>
        </authorList>
    </citation>
    <scope>NUCLEOTIDE SEQUENCE [LARGE SCALE GENOMIC DNA]</scope>
    <source>
        <strain evidence="1 2">NM51_B2-22</strain>
    </source>
</reference>
<comment type="caution">
    <text evidence="1">The sequence shown here is derived from an EMBL/GenBank/DDBJ whole genome shotgun (WGS) entry which is preliminary data.</text>
</comment>
<organism evidence="1 2">
    <name type="scientific">Streptococcus danieliae</name>
    <dbReference type="NCBI Taxonomy" id="747656"/>
    <lineage>
        <taxon>Bacteria</taxon>
        <taxon>Bacillati</taxon>
        <taxon>Bacillota</taxon>
        <taxon>Bacilli</taxon>
        <taxon>Lactobacillales</taxon>
        <taxon>Streptococcaceae</taxon>
        <taxon>Streptococcus</taxon>
    </lineage>
</organism>
<proteinExistence type="predicted"/>
<dbReference type="EMBL" id="WSRS01000019">
    <property type="protein sequence ID" value="MVX58687.1"/>
    <property type="molecule type" value="Genomic_DNA"/>
</dbReference>
<dbReference type="InterPro" id="IPR027279">
    <property type="entry name" value="D_amino_pept/lipop_sf"/>
</dbReference>
<dbReference type="Gene3D" id="2.40.128.50">
    <property type="match status" value="1"/>
</dbReference>
<dbReference type="Proteomes" id="UP000461595">
    <property type="component" value="Unassembled WGS sequence"/>
</dbReference>